<dbReference type="PROSITE" id="PS01124">
    <property type="entry name" value="HTH_ARAC_FAMILY_2"/>
    <property type="match status" value="1"/>
</dbReference>
<dbReference type="SMART" id="SM00342">
    <property type="entry name" value="HTH_ARAC"/>
    <property type="match status" value="1"/>
</dbReference>
<dbReference type="eggNOG" id="COG2207">
    <property type="taxonomic scope" value="Bacteria"/>
</dbReference>
<dbReference type="SUPFAM" id="SSF51182">
    <property type="entry name" value="RmlC-like cupins"/>
    <property type="match status" value="1"/>
</dbReference>
<dbReference type="CDD" id="cd06976">
    <property type="entry name" value="cupin_MtlR-like_N"/>
    <property type="match status" value="1"/>
</dbReference>
<dbReference type="InterPro" id="IPR018062">
    <property type="entry name" value="HTH_AraC-typ_CS"/>
</dbReference>
<evidence type="ECO:0000313" key="5">
    <source>
        <dbReference type="EMBL" id="EKF55759.1"/>
    </source>
</evidence>
<proteinExistence type="predicted"/>
<dbReference type="Gene3D" id="1.10.10.60">
    <property type="entry name" value="Homeodomain-like"/>
    <property type="match status" value="2"/>
</dbReference>
<dbReference type="Pfam" id="PF12833">
    <property type="entry name" value="HTH_18"/>
    <property type="match status" value="1"/>
</dbReference>
<evidence type="ECO:0000313" key="6">
    <source>
        <dbReference type="Proteomes" id="UP000007364"/>
    </source>
</evidence>
<dbReference type="SUPFAM" id="SSF46689">
    <property type="entry name" value="Homeodomain-like"/>
    <property type="match status" value="2"/>
</dbReference>
<dbReference type="RefSeq" id="WP_008991067.1">
    <property type="nucleotide sequence ID" value="NZ_AMSG01000005.1"/>
</dbReference>
<dbReference type="InterPro" id="IPR014710">
    <property type="entry name" value="RmlC-like_jellyroll"/>
</dbReference>
<evidence type="ECO:0000256" key="3">
    <source>
        <dbReference type="ARBA" id="ARBA00023163"/>
    </source>
</evidence>
<dbReference type="PROSITE" id="PS00041">
    <property type="entry name" value="HTH_ARAC_FAMILY_1"/>
    <property type="match status" value="1"/>
</dbReference>
<keyword evidence="2" id="KW-0238">DNA-binding</keyword>
<dbReference type="GO" id="GO:0003700">
    <property type="term" value="F:DNA-binding transcription factor activity"/>
    <property type="evidence" value="ECO:0007669"/>
    <property type="project" value="InterPro"/>
</dbReference>
<dbReference type="OrthoDB" id="1410704at2"/>
<organism evidence="5 6">
    <name type="scientific">Galbibacter marinus</name>
    <dbReference type="NCBI Taxonomy" id="555500"/>
    <lineage>
        <taxon>Bacteria</taxon>
        <taxon>Pseudomonadati</taxon>
        <taxon>Bacteroidota</taxon>
        <taxon>Flavobacteriia</taxon>
        <taxon>Flavobacteriales</taxon>
        <taxon>Flavobacteriaceae</taxon>
        <taxon>Galbibacter</taxon>
    </lineage>
</organism>
<dbReference type="PANTHER" id="PTHR43280">
    <property type="entry name" value="ARAC-FAMILY TRANSCRIPTIONAL REGULATOR"/>
    <property type="match status" value="1"/>
</dbReference>
<gene>
    <name evidence="5" type="ORF">I215_05977</name>
</gene>
<dbReference type="EMBL" id="AMSG01000005">
    <property type="protein sequence ID" value="EKF55759.1"/>
    <property type="molecule type" value="Genomic_DNA"/>
</dbReference>
<reference evidence="5 6" key="1">
    <citation type="journal article" date="2012" name="J. Bacteriol.">
        <title>Genome Sequence of Galbibacter marinum Type Strain ck-I2-15.</title>
        <authorList>
            <person name="Lai Q."/>
            <person name="Li C."/>
            <person name="Shao Z."/>
        </authorList>
    </citation>
    <scope>NUCLEOTIDE SEQUENCE [LARGE SCALE GENOMIC DNA]</scope>
    <source>
        <strain evidence="6">ck-I2-15</strain>
    </source>
</reference>
<keyword evidence="6" id="KW-1185">Reference proteome</keyword>
<dbReference type="Proteomes" id="UP000007364">
    <property type="component" value="Unassembled WGS sequence"/>
</dbReference>
<evidence type="ECO:0000256" key="1">
    <source>
        <dbReference type="ARBA" id="ARBA00023015"/>
    </source>
</evidence>
<dbReference type="InterPro" id="IPR009057">
    <property type="entry name" value="Homeodomain-like_sf"/>
</dbReference>
<sequence>MKLHFLDRTNSQQNSFSITRNRHPHFLKVWHYHPELELVIILESTGTRFIGDNIEPFAVGDVVLIGANLPHMWMNDGIKLDGIDDEHYADAISVHFREDFLGDHFFNTFELKPVKDLLQRSELGICFRRLPKRFINKFISLSENKNRSPLMKTITLLDLLAQLSEHKNYQILSTAGFKKSFEKEENSNLKKIYEFIYENFRNPISSSDVAEVVNMNNAAFSRFFKRIHRTTFTNYLNEIRVGYACKLLIENKLRITYICYDSGFNNISNFNRQFKLVKNMTPSQYTKKFGVKY</sequence>
<keyword evidence="1" id="KW-0805">Transcription regulation</keyword>
<dbReference type="PATRIC" id="fig|555500.3.peg.1239"/>
<accession>K2PWF1</accession>
<feature type="domain" description="HTH araC/xylS-type" evidence="4">
    <location>
        <begin position="190"/>
        <end position="288"/>
    </location>
</feature>
<dbReference type="InterPro" id="IPR018060">
    <property type="entry name" value="HTH_AraC"/>
</dbReference>
<name>K2PWF1_9FLAO</name>
<dbReference type="Gene3D" id="2.60.120.10">
    <property type="entry name" value="Jelly Rolls"/>
    <property type="match status" value="1"/>
</dbReference>
<protein>
    <submittedName>
        <fullName evidence="5">AraC family transcriptional regulator</fullName>
    </submittedName>
</protein>
<dbReference type="InterPro" id="IPR011051">
    <property type="entry name" value="RmlC_Cupin_sf"/>
</dbReference>
<dbReference type="PANTHER" id="PTHR43280:SF27">
    <property type="entry name" value="TRANSCRIPTIONAL REGULATOR MTLR"/>
    <property type="match status" value="1"/>
</dbReference>
<evidence type="ECO:0000256" key="2">
    <source>
        <dbReference type="ARBA" id="ARBA00023125"/>
    </source>
</evidence>
<dbReference type="GO" id="GO:0043565">
    <property type="term" value="F:sequence-specific DNA binding"/>
    <property type="evidence" value="ECO:0007669"/>
    <property type="project" value="InterPro"/>
</dbReference>
<dbReference type="AlphaFoldDB" id="K2PWF1"/>
<keyword evidence="3" id="KW-0804">Transcription</keyword>
<evidence type="ECO:0000259" key="4">
    <source>
        <dbReference type="PROSITE" id="PS01124"/>
    </source>
</evidence>
<dbReference type="STRING" id="555500.I215_05977"/>
<comment type="caution">
    <text evidence="5">The sequence shown here is derived from an EMBL/GenBank/DDBJ whole genome shotgun (WGS) entry which is preliminary data.</text>
</comment>